<dbReference type="Pfam" id="PF03810">
    <property type="entry name" value="IBN_N"/>
    <property type="match status" value="1"/>
</dbReference>
<dbReference type="Gene3D" id="1.25.10.10">
    <property type="entry name" value="Leucine-rich Repeat Variant"/>
    <property type="match status" value="1"/>
</dbReference>
<keyword evidence="7" id="KW-0539">Nucleus</keyword>
<protein>
    <recommendedName>
        <fullName evidence="8">Importin N-terminal domain-containing protein</fullName>
    </recommendedName>
</protein>
<evidence type="ECO:0000259" key="8">
    <source>
        <dbReference type="PROSITE" id="PS50166"/>
    </source>
</evidence>
<dbReference type="GO" id="GO:0031267">
    <property type="term" value="F:small GTPase binding"/>
    <property type="evidence" value="ECO:0007669"/>
    <property type="project" value="InterPro"/>
</dbReference>
<sequence length="961" mass="111480">MEGYEQIIRCLQESFNPLFSRQVEKALEREESRKGFVNDILRIVSLDRLDMPTRQAACVLFKNFIRKNWGGEGGSIEIEEGERIMVKKEIVMLMISVPPLLQVQIGECISIIAEKDFPGQWDRLIDELVSHLSSNDMVINQGILQTAHSIFGRWRGKFRSDLLFSEILFVLEKFSVPYRNIFLRLDELIMQNSDNKEALELLFKNMILCLKIFYDLNCQDLPEFFEDNIQQWMGLLHKYMNYSNPLLISEDQDIEGPLEKVRSNIYEIVELYTQRYEDAFSMLPEFVNASWNLLTNMNFGKKNDILVEKIMMFLTSVVKIQRYSYIFKSQDVLGHLIENIVLPNISFQESDKEFFEDDSVEYVRRDLEEFDCNIRRNATYSFVRALLEQFETDVVSIVSNYISRYLLEFQKDKRKNWRAKNTAIYLFFSITIKGSVNKLGITSVSAITNVVDFFSQNIFQDLSSLSEDIHTMLKVVLIKYVYIFRNQLQRDQILSCLPLLMNYLNFPDYAVYTYSAVTIEAILNLNKEEGFLIGKMDIVQLSKELLENLFKLIEKASTLEKLSENDFLMKCTMRVIATIKDGIIPLVDTISSYLINIILEVSKNPSNPKFNHYVFESLAILIRYTVPNSRETLLHLENLLFPSLRLILQNDVVEFIPYVFQILAQLLEYHNLSLPDIYKSLVPPILLASLWESRGNVPALVRFLKAVISQDPLFIVNSNYIEQILGIFQKLNSSRLDDHYGFELLETVFLHLPASVMEPYIKQIFLLLLTRLNQSRTEKFTECFIQLIFFLSAINRKEYGPDYFINVINNIQTGLFEQVFLMFCLPGVQNIKAAIDRKTCSIGMIIMLCRGFALQEIKYPTLWSSTLIAILKLFELPFEISKNDEIIEVNIDDIGFQASFSRLAFSVKAEQDPCMSIKDPKAFLIEELMKGNSANGGNFSRIISTMSDDVKTVLTTYGYII</sequence>
<reference evidence="10" key="1">
    <citation type="journal article" date="2016" name="Nat. Commun.">
        <title>Genome analysis of three Pneumocystis species reveals adaptation mechanisms to life exclusively in mammalian hosts.</title>
        <authorList>
            <person name="Ma L."/>
            <person name="Chen Z."/>
            <person name="Huang D.W."/>
            <person name="Kutty G."/>
            <person name="Ishihara M."/>
            <person name="Wang H."/>
            <person name="Abouelleil A."/>
            <person name="Bishop L."/>
            <person name="Davey E."/>
            <person name="Deng R."/>
            <person name="Deng X."/>
            <person name="Fan L."/>
            <person name="Fantoni G."/>
            <person name="Fitzgerald M."/>
            <person name="Gogineni E."/>
            <person name="Goldberg J.M."/>
            <person name="Handley G."/>
            <person name="Hu X."/>
            <person name="Huber C."/>
            <person name="Jiao X."/>
            <person name="Jones K."/>
            <person name="Levin J.Z."/>
            <person name="Liu Y."/>
            <person name="Macdonald P."/>
            <person name="Melnikov A."/>
            <person name="Raley C."/>
            <person name="Sassi M."/>
            <person name="Sherman B.T."/>
            <person name="Song X."/>
            <person name="Sykes S."/>
            <person name="Tran B."/>
            <person name="Walsh L."/>
            <person name="Xia Y."/>
            <person name="Yang J."/>
            <person name="Young S."/>
            <person name="Zeng Q."/>
            <person name="Zheng X."/>
            <person name="Stephens R."/>
            <person name="Nusbaum C."/>
            <person name="Birren B.W."/>
            <person name="Azadi P."/>
            <person name="Lempicki R.A."/>
            <person name="Cuomo C.A."/>
            <person name="Kovacs J.A."/>
        </authorList>
    </citation>
    <scope>NUCLEOTIDE SEQUENCE [LARGE SCALE GENOMIC DNA]</scope>
    <source>
        <strain evidence="10">B80</strain>
    </source>
</reference>
<dbReference type="InterPro" id="IPR001494">
    <property type="entry name" value="Importin-beta_N"/>
</dbReference>
<dbReference type="InterPro" id="IPR013713">
    <property type="entry name" value="XPO2_central"/>
</dbReference>
<dbReference type="OrthoDB" id="3268246at2759"/>
<dbReference type="InterPro" id="IPR005043">
    <property type="entry name" value="XPO2_C"/>
</dbReference>
<dbReference type="GO" id="GO:0005049">
    <property type="term" value="F:nuclear export signal receptor activity"/>
    <property type="evidence" value="ECO:0007669"/>
    <property type="project" value="EnsemblFungi"/>
</dbReference>
<dbReference type="VEuPathDB" id="FungiDB:T552_03477"/>
<gene>
    <name evidence="9" type="ORF">T552_03477</name>
</gene>
<comment type="similarity">
    <text evidence="3">Belongs to the XPO2/CSE1 family.</text>
</comment>
<dbReference type="SUPFAM" id="SSF48371">
    <property type="entry name" value="ARM repeat"/>
    <property type="match status" value="1"/>
</dbReference>
<evidence type="ECO:0000256" key="2">
    <source>
        <dbReference type="ARBA" id="ARBA00004496"/>
    </source>
</evidence>
<dbReference type="GeneID" id="28938182"/>
<dbReference type="GO" id="GO:0006606">
    <property type="term" value="P:protein import into nucleus"/>
    <property type="evidence" value="ECO:0007669"/>
    <property type="project" value="TreeGrafter"/>
</dbReference>
<evidence type="ECO:0000256" key="3">
    <source>
        <dbReference type="ARBA" id="ARBA00008669"/>
    </source>
</evidence>
<dbReference type="Proteomes" id="UP000054454">
    <property type="component" value="Unassembled WGS sequence"/>
</dbReference>
<dbReference type="Pfam" id="PF03378">
    <property type="entry name" value="CAS_CSE1"/>
    <property type="match status" value="1"/>
</dbReference>
<comment type="caution">
    <text evidence="9">The sequence shown here is derived from an EMBL/GenBank/DDBJ whole genome shotgun (WGS) entry which is preliminary data.</text>
</comment>
<proteinExistence type="inferred from homology"/>
<dbReference type="GO" id="GO:0006611">
    <property type="term" value="P:protein export from nucleus"/>
    <property type="evidence" value="ECO:0007669"/>
    <property type="project" value="EnsemblFungi"/>
</dbReference>
<evidence type="ECO:0000313" key="10">
    <source>
        <dbReference type="Proteomes" id="UP000054454"/>
    </source>
</evidence>
<feature type="domain" description="Importin N-terminal" evidence="8">
    <location>
        <begin position="23"/>
        <end position="96"/>
    </location>
</feature>
<name>A0A0W4ZBF1_PNEC8</name>
<dbReference type="GO" id="GO:0032991">
    <property type="term" value="C:protein-containing complex"/>
    <property type="evidence" value="ECO:0007669"/>
    <property type="project" value="EnsemblFungi"/>
</dbReference>
<dbReference type="PANTHER" id="PTHR10997:SF8">
    <property type="entry name" value="EXPORTIN-2"/>
    <property type="match status" value="1"/>
</dbReference>
<dbReference type="GO" id="GO:0034399">
    <property type="term" value="C:nuclear periphery"/>
    <property type="evidence" value="ECO:0007669"/>
    <property type="project" value="EnsemblFungi"/>
</dbReference>
<dbReference type="InterPro" id="IPR016024">
    <property type="entry name" value="ARM-type_fold"/>
</dbReference>
<keyword evidence="10" id="KW-1185">Reference proteome</keyword>
<evidence type="ECO:0000256" key="4">
    <source>
        <dbReference type="ARBA" id="ARBA00022448"/>
    </source>
</evidence>
<evidence type="ECO:0000313" key="9">
    <source>
        <dbReference type="EMBL" id="KTW25617.1"/>
    </source>
</evidence>
<evidence type="ECO:0000256" key="6">
    <source>
        <dbReference type="ARBA" id="ARBA00022927"/>
    </source>
</evidence>
<evidence type="ECO:0000256" key="5">
    <source>
        <dbReference type="ARBA" id="ARBA00022490"/>
    </source>
</evidence>
<dbReference type="RefSeq" id="XP_018224232.1">
    <property type="nucleotide sequence ID" value="XM_018371979.1"/>
</dbReference>
<accession>A0A0W4ZBF1</accession>
<dbReference type="GO" id="GO:0061015">
    <property type="term" value="P:snRNA import into nucleus"/>
    <property type="evidence" value="ECO:0007669"/>
    <property type="project" value="EnsemblFungi"/>
</dbReference>
<keyword evidence="5" id="KW-0963">Cytoplasm</keyword>
<keyword evidence="6" id="KW-0653">Protein transport</keyword>
<dbReference type="GO" id="GO:0046827">
    <property type="term" value="P:positive regulation of protein export from nucleus"/>
    <property type="evidence" value="ECO:0007669"/>
    <property type="project" value="EnsemblFungi"/>
</dbReference>
<evidence type="ECO:0000256" key="7">
    <source>
        <dbReference type="ARBA" id="ARBA00023242"/>
    </source>
</evidence>
<dbReference type="AlphaFoldDB" id="A0A0W4ZBF1"/>
<dbReference type="EMBL" id="LFVZ01000017">
    <property type="protein sequence ID" value="KTW25617.1"/>
    <property type="molecule type" value="Genomic_DNA"/>
</dbReference>
<dbReference type="Pfam" id="PF08506">
    <property type="entry name" value="Cse1"/>
    <property type="match status" value="1"/>
</dbReference>
<dbReference type="GO" id="GO:0005829">
    <property type="term" value="C:cytosol"/>
    <property type="evidence" value="ECO:0007669"/>
    <property type="project" value="TreeGrafter"/>
</dbReference>
<dbReference type="InterPro" id="IPR011989">
    <property type="entry name" value="ARM-like"/>
</dbReference>
<dbReference type="PANTHER" id="PTHR10997">
    <property type="entry name" value="IMPORTIN-7, 8, 11"/>
    <property type="match status" value="1"/>
</dbReference>
<dbReference type="PROSITE" id="PS50166">
    <property type="entry name" value="IMPORTIN_B_NT"/>
    <property type="match status" value="1"/>
</dbReference>
<dbReference type="SMART" id="SM00913">
    <property type="entry name" value="IBN_N"/>
    <property type="match status" value="1"/>
</dbReference>
<keyword evidence="4" id="KW-0813">Transport</keyword>
<evidence type="ECO:0000256" key="1">
    <source>
        <dbReference type="ARBA" id="ARBA00004123"/>
    </source>
</evidence>
<organism evidence="9 10">
    <name type="scientific">Pneumocystis carinii (strain B80)</name>
    <name type="common">Rat pneumocystis pneumonia agent</name>
    <name type="synonym">Pneumocystis carinii f. sp. carinii</name>
    <dbReference type="NCBI Taxonomy" id="1408658"/>
    <lineage>
        <taxon>Eukaryota</taxon>
        <taxon>Fungi</taxon>
        <taxon>Dikarya</taxon>
        <taxon>Ascomycota</taxon>
        <taxon>Taphrinomycotina</taxon>
        <taxon>Pneumocystomycetes</taxon>
        <taxon>Pneumocystaceae</taxon>
        <taxon>Pneumocystis</taxon>
    </lineage>
</organism>
<comment type="subcellular location">
    <subcellularLocation>
        <location evidence="2">Cytoplasm</location>
    </subcellularLocation>
    <subcellularLocation>
        <location evidence="1">Nucleus</location>
    </subcellularLocation>
</comment>
<dbReference type="GO" id="GO:0005635">
    <property type="term" value="C:nuclear envelope"/>
    <property type="evidence" value="ECO:0007669"/>
    <property type="project" value="EnsemblFungi"/>
</dbReference>